<dbReference type="AlphaFoldDB" id="I1BWK5"/>
<dbReference type="GeneID" id="93612261"/>
<dbReference type="RefSeq" id="XP_067515981.1">
    <property type="nucleotide sequence ID" value="XM_067659880.1"/>
</dbReference>
<reference evidence="1 2" key="1">
    <citation type="journal article" date="2009" name="PLoS Genet.">
        <title>Genomic analysis of the basal lineage fungus Rhizopus oryzae reveals a whole-genome duplication.</title>
        <authorList>
            <person name="Ma L.-J."/>
            <person name="Ibrahim A.S."/>
            <person name="Skory C."/>
            <person name="Grabherr M.G."/>
            <person name="Burger G."/>
            <person name="Butler M."/>
            <person name="Elias M."/>
            <person name="Idnurm A."/>
            <person name="Lang B.F."/>
            <person name="Sone T."/>
            <person name="Abe A."/>
            <person name="Calvo S.E."/>
            <person name="Corrochano L.M."/>
            <person name="Engels R."/>
            <person name="Fu J."/>
            <person name="Hansberg W."/>
            <person name="Kim J.-M."/>
            <person name="Kodira C.D."/>
            <person name="Koehrsen M.J."/>
            <person name="Liu B."/>
            <person name="Miranda-Saavedra D."/>
            <person name="O'Leary S."/>
            <person name="Ortiz-Castellanos L."/>
            <person name="Poulter R."/>
            <person name="Rodriguez-Romero J."/>
            <person name="Ruiz-Herrera J."/>
            <person name="Shen Y.-Q."/>
            <person name="Zeng Q."/>
            <person name="Galagan J."/>
            <person name="Birren B.W."/>
            <person name="Cuomo C.A."/>
            <person name="Wickes B.L."/>
        </authorList>
    </citation>
    <scope>NUCLEOTIDE SEQUENCE [LARGE SCALE GENOMIC DNA]</scope>
    <source>
        <strain evidence="2">RA 99-880 / ATCC MYA-4621 / FGSC 9543 / NRRL 43880</strain>
    </source>
</reference>
<gene>
    <name evidence="1" type="ORF">RO3G_05290</name>
</gene>
<keyword evidence="2" id="KW-1185">Reference proteome</keyword>
<dbReference type="STRING" id="246409.I1BWK5"/>
<accession>I1BWK5</accession>
<dbReference type="EMBL" id="CH476734">
    <property type="protein sequence ID" value="EIE80585.1"/>
    <property type="molecule type" value="Genomic_DNA"/>
</dbReference>
<dbReference type="Proteomes" id="UP000009138">
    <property type="component" value="Unassembled WGS sequence"/>
</dbReference>
<organism evidence="1 2">
    <name type="scientific">Rhizopus delemar (strain RA 99-880 / ATCC MYA-4621 / FGSC 9543 / NRRL 43880)</name>
    <name type="common">Mucormycosis agent</name>
    <name type="synonym">Rhizopus arrhizus var. delemar</name>
    <dbReference type="NCBI Taxonomy" id="246409"/>
    <lineage>
        <taxon>Eukaryota</taxon>
        <taxon>Fungi</taxon>
        <taxon>Fungi incertae sedis</taxon>
        <taxon>Mucoromycota</taxon>
        <taxon>Mucoromycotina</taxon>
        <taxon>Mucoromycetes</taxon>
        <taxon>Mucorales</taxon>
        <taxon>Mucorineae</taxon>
        <taxon>Rhizopodaceae</taxon>
        <taxon>Rhizopus</taxon>
    </lineage>
</organism>
<evidence type="ECO:0000313" key="2">
    <source>
        <dbReference type="Proteomes" id="UP000009138"/>
    </source>
</evidence>
<dbReference type="InParanoid" id="I1BWK5"/>
<evidence type="ECO:0000313" key="1">
    <source>
        <dbReference type="EMBL" id="EIE80585.1"/>
    </source>
</evidence>
<sequence>MMSDYENLESGLLIHGLSGHFGDTNLFGFTIDIYINKKQRLLAKLKQAKEEGKCMYDFHPEIIKEMLEFSVDTLCNGMKMKSKCSLVQYVITDNDTDISTRLVKDNPSGNMF</sequence>
<proteinExistence type="predicted"/>
<protein>
    <submittedName>
        <fullName evidence="1">Uncharacterized protein</fullName>
    </submittedName>
</protein>
<name>I1BWK5_RHIO9</name>
<dbReference type="VEuPathDB" id="FungiDB:RO3G_05290"/>